<dbReference type="Proteomes" id="UP000000702">
    <property type="component" value="Unassembled WGS sequence"/>
</dbReference>
<proteinExistence type="predicted"/>
<reference evidence="1 2" key="2">
    <citation type="journal article" date="2012" name="Proc. Natl. Acad. Sci. U.S.A.">
        <title>Antigenic diversity is generated by distinct evolutionary mechanisms in African trypanosome species.</title>
        <authorList>
            <person name="Jackson A.P."/>
            <person name="Berry A."/>
            <person name="Aslett M."/>
            <person name="Allison H.C."/>
            <person name="Burton P."/>
            <person name="Vavrova-Anderson J."/>
            <person name="Brown R."/>
            <person name="Browne H."/>
            <person name="Corton N."/>
            <person name="Hauser H."/>
            <person name="Gamble J."/>
            <person name="Gilderthorp R."/>
            <person name="Marcello L."/>
            <person name="McQuillan J."/>
            <person name="Otto T.D."/>
            <person name="Quail M.A."/>
            <person name="Sanders M.J."/>
            <person name="van Tonder A."/>
            <person name="Ginger M.L."/>
            <person name="Field M.C."/>
            <person name="Barry J.D."/>
            <person name="Hertz-Fowler C."/>
            <person name="Berriman M."/>
        </authorList>
    </citation>
    <scope>NUCLEOTIDE SEQUENCE [LARGE SCALE GENOMIC DNA]</scope>
    <source>
        <strain evidence="1 2">IL3000</strain>
    </source>
</reference>
<name>F9W942_TRYCI</name>
<keyword evidence="2" id="KW-1185">Reference proteome</keyword>
<dbReference type="EMBL" id="CAEQ01001257">
    <property type="protein sequence ID" value="CCD13732.1"/>
    <property type="molecule type" value="Genomic_DNA"/>
</dbReference>
<gene>
    <name evidence="1" type="ORF">TCIL3000_0_44400</name>
</gene>
<accession>F9W942</accession>
<dbReference type="AlphaFoldDB" id="F9W942"/>
<dbReference type="VEuPathDB" id="TriTrypDB:TcIL3000_0_44400"/>
<comment type="caution">
    <text evidence="1">The sequence shown here is derived from an EMBL/GenBank/DDBJ whole genome shotgun (WGS) entry which is preliminary data.</text>
</comment>
<organism evidence="1 2">
    <name type="scientific">Trypanosoma congolense (strain IL3000)</name>
    <dbReference type="NCBI Taxonomy" id="1068625"/>
    <lineage>
        <taxon>Eukaryota</taxon>
        <taxon>Discoba</taxon>
        <taxon>Euglenozoa</taxon>
        <taxon>Kinetoplastea</taxon>
        <taxon>Metakinetoplastina</taxon>
        <taxon>Trypanosomatida</taxon>
        <taxon>Trypanosomatidae</taxon>
        <taxon>Trypanosoma</taxon>
        <taxon>Nannomonas</taxon>
    </lineage>
</organism>
<reference evidence="2" key="1">
    <citation type="submission" date="2011-07" db="EMBL/GenBank/DDBJ databases">
        <title>Divergent evolution of antigenic variation in African trypanosomes.</title>
        <authorList>
            <person name="Jackson A.P."/>
            <person name="Berry A."/>
            <person name="Allison H.C."/>
            <person name="Burton P."/>
            <person name="Anderson J."/>
            <person name="Aslett M."/>
            <person name="Brown R."/>
            <person name="Corton N."/>
            <person name="Harris D."/>
            <person name="Hauser H."/>
            <person name="Gamble J."/>
            <person name="Gilderthorp R."/>
            <person name="McQuillan J."/>
            <person name="Quail M.A."/>
            <person name="Sanders M."/>
            <person name="Van Tonder A."/>
            <person name="Ginger M.L."/>
            <person name="Donelson J.E."/>
            <person name="Field M.C."/>
            <person name="Barry J.D."/>
            <person name="Berriman M."/>
            <person name="Hertz-Fowler C."/>
        </authorList>
    </citation>
    <scope>NUCLEOTIDE SEQUENCE [LARGE SCALE GENOMIC DNA]</scope>
    <source>
        <strain evidence="2">IL3000</strain>
    </source>
</reference>
<evidence type="ECO:0000313" key="1">
    <source>
        <dbReference type="EMBL" id="CCD13732.1"/>
    </source>
</evidence>
<protein>
    <submittedName>
        <fullName evidence="1">WGS project CAEQ00000000 data, annotated contig 1813</fullName>
    </submittedName>
</protein>
<sequence>MHMHNNASGSTAPADELTRSNCQAVRNEKTGRCCHMFLSGVCKKKKRIMRSLLMNKIDTFLSNCQGVGSKSKCLNSAGAVLSKVLDEWRKTGAKTHYSTSGVCELISAFFLFRPSGRMSKESKSARSHLMAISEMVHAVNVPNHQVFFRSRQSPG</sequence>
<evidence type="ECO:0000313" key="2">
    <source>
        <dbReference type="Proteomes" id="UP000000702"/>
    </source>
</evidence>